<comment type="caution">
    <text evidence="1">The sequence shown here is derived from an EMBL/GenBank/DDBJ whole genome shotgun (WGS) entry which is preliminary data.</text>
</comment>
<evidence type="ECO:0000313" key="1">
    <source>
        <dbReference type="EMBL" id="MBK1698709.1"/>
    </source>
</evidence>
<organism evidence="1 2">
    <name type="scientific">Rhodovibrio salinarum</name>
    <dbReference type="NCBI Taxonomy" id="1087"/>
    <lineage>
        <taxon>Bacteria</taxon>
        <taxon>Pseudomonadati</taxon>
        <taxon>Pseudomonadota</taxon>
        <taxon>Alphaproteobacteria</taxon>
        <taxon>Rhodospirillales</taxon>
        <taxon>Rhodovibrionaceae</taxon>
        <taxon>Rhodovibrio</taxon>
    </lineage>
</organism>
<name>A0A934QLG0_9PROT</name>
<keyword evidence="2" id="KW-1185">Reference proteome</keyword>
<dbReference type="InterPro" id="IPR007332">
    <property type="entry name" value="DUF411"/>
</dbReference>
<dbReference type="AlphaFoldDB" id="A0A934QLG0"/>
<protein>
    <recommendedName>
        <fullName evidence="3">CopG family transcriptional regulator</fullName>
    </recommendedName>
</protein>
<dbReference type="EMBL" id="NRRE01000030">
    <property type="protein sequence ID" value="MBK1698709.1"/>
    <property type="molecule type" value="Genomic_DNA"/>
</dbReference>
<accession>A0A934QLG0</accession>
<evidence type="ECO:0008006" key="3">
    <source>
        <dbReference type="Google" id="ProtNLM"/>
    </source>
</evidence>
<gene>
    <name evidence="1" type="ORF">CKO21_15795</name>
</gene>
<dbReference type="InterPro" id="IPR006311">
    <property type="entry name" value="TAT_signal"/>
</dbReference>
<sequence>MESTMARDAGRKPISRRLALGAVAGITATGVLASFGPVHAAEAKTMRVYKSPTCGCCERWVDYLRASGWTVEVVNLQDVSSIKKQVGLLPQLAACHTAIADGYVIEGHVPLPAIEKLVTERPDVHGIAVPGMPQDSPGMRGGGVQDVLAFTRDGQTHLYTRVAG</sequence>
<evidence type="ECO:0000313" key="2">
    <source>
        <dbReference type="Proteomes" id="UP000778970"/>
    </source>
</evidence>
<dbReference type="Pfam" id="PF04214">
    <property type="entry name" value="DUF411"/>
    <property type="match status" value="1"/>
</dbReference>
<dbReference type="PROSITE" id="PS51318">
    <property type="entry name" value="TAT"/>
    <property type="match status" value="1"/>
</dbReference>
<reference evidence="1" key="1">
    <citation type="submission" date="2017-08" db="EMBL/GenBank/DDBJ databases">
        <authorList>
            <person name="Imhoff J.F."/>
            <person name="Rahn T."/>
            <person name="Kuenzel S."/>
            <person name="Neulinger S.C."/>
        </authorList>
    </citation>
    <scope>NUCLEOTIDE SEQUENCE</scope>
    <source>
        <strain evidence="1">DSM 9154</strain>
    </source>
</reference>
<reference evidence="1" key="2">
    <citation type="journal article" date="2020" name="Microorganisms">
        <title>Osmotic Adaptation and Compatible Solute Biosynthesis of Phototrophic Bacteria as Revealed from Genome Analyses.</title>
        <authorList>
            <person name="Imhoff J.F."/>
            <person name="Rahn T."/>
            <person name="Kunzel S."/>
            <person name="Keller A."/>
            <person name="Neulinger S.C."/>
        </authorList>
    </citation>
    <scope>NUCLEOTIDE SEQUENCE</scope>
    <source>
        <strain evidence="1">DSM 9154</strain>
    </source>
</reference>
<proteinExistence type="predicted"/>
<dbReference type="Proteomes" id="UP000778970">
    <property type="component" value="Unassembled WGS sequence"/>
</dbReference>